<protein>
    <submittedName>
        <fullName evidence="2">Poly(Hydroxyalkanoate) granule-associated protein</fullName>
    </submittedName>
</protein>
<dbReference type="GeneID" id="99686587"/>
<feature type="region of interest" description="Disordered" evidence="1">
    <location>
        <begin position="1"/>
        <end position="36"/>
    </location>
</feature>
<feature type="compositionally biased region" description="Low complexity" evidence="1">
    <location>
        <begin position="1"/>
        <end position="12"/>
    </location>
</feature>
<dbReference type="OrthoDB" id="5801582at2"/>
<evidence type="ECO:0000313" key="2">
    <source>
        <dbReference type="EMBL" id="TCP01165.1"/>
    </source>
</evidence>
<dbReference type="NCBIfam" id="TIGR01837">
    <property type="entry name" value="PHA_granule_1"/>
    <property type="match status" value="1"/>
</dbReference>
<gene>
    <name evidence="2" type="ORF">EV684_11096</name>
</gene>
<name>A0A4R2M8A3_RUBGE</name>
<dbReference type="PANTHER" id="PTHR38664">
    <property type="entry name" value="SLR0058 PROTEIN"/>
    <property type="match status" value="1"/>
</dbReference>
<evidence type="ECO:0000313" key="3">
    <source>
        <dbReference type="Proteomes" id="UP000295106"/>
    </source>
</evidence>
<dbReference type="EMBL" id="SLXD01000010">
    <property type="protein sequence ID" value="TCP01165.1"/>
    <property type="molecule type" value="Genomic_DNA"/>
</dbReference>
<dbReference type="PANTHER" id="PTHR38664:SF1">
    <property type="entry name" value="SLR0058 PROTEIN"/>
    <property type="match status" value="1"/>
</dbReference>
<proteinExistence type="predicted"/>
<reference evidence="2 3" key="1">
    <citation type="submission" date="2019-03" db="EMBL/GenBank/DDBJ databases">
        <title>Genomic Encyclopedia of Type Strains, Phase IV (KMG-IV): sequencing the most valuable type-strain genomes for metagenomic binning, comparative biology and taxonomic classification.</title>
        <authorList>
            <person name="Goeker M."/>
        </authorList>
    </citation>
    <scope>NUCLEOTIDE SEQUENCE [LARGE SCALE GENOMIC DNA]</scope>
    <source>
        <strain evidence="2 3">DSM 1709</strain>
    </source>
</reference>
<feature type="region of interest" description="Disordered" evidence="1">
    <location>
        <begin position="156"/>
        <end position="209"/>
    </location>
</feature>
<feature type="compositionally biased region" description="Low complexity" evidence="1">
    <location>
        <begin position="156"/>
        <end position="166"/>
    </location>
</feature>
<organism evidence="2 3">
    <name type="scientific">Rubrivivax gelatinosus</name>
    <name type="common">Rhodocyclus gelatinosus</name>
    <name type="synonym">Rhodopseudomonas gelatinosa</name>
    <dbReference type="NCBI Taxonomy" id="28068"/>
    <lineage>
        <taxon>Bacteria</taxon>
        <taxon>Pseudomonadati</taxon>
        <taxon>Pseudomonadota</taxon>
        <taxon>Betaproteobacteria</taxon>
        <taxon>Burkholderiales</taxon>
        <taxon>Sphaerotilaceae</taxon>
        <taxon>Rubrivivax</taxon>
    </lineage>
</organism>
<dbReference type="RefSeq" id="WP_132648287.1">
    <property type="nucleotide sequence ID" value="NZ_CP181386.1"/>
</dbReference>
<evidence type="ECO:0000256" key="1">
    <source>
        <dbReference type="SAM" id="MobiDB-lite"/>
    </source>
</evidence>
<accession>A0A4R2M8A3</accession>
<comment type="caution">
    <text evidence="2">The sequence shown here is derived from an EMBL/GenBank/DDBJ whole genome shotgun (WGS) entry which is preliminary data.</text>
</comment>
<feature type="compositionally biased region" description="Basic residues" evidence="1">
    <location>
        <begin position="13"/>
        <end position="22"/>
    </location>
</feature>
<sequence>MATKKAPTAPKAATKKAARPAARKTAAAERTDKAMAGAVRDSAQQIWLAGMGAFAKAQEEGGRVFDALVKEGVHLQRKTQAVAEEKLGEVTDRMSAMAGSVTARAGQNWDKLEAIFEQRTAKALSRLGVPTAKDVQALVERVDALAAAVERLNTATAPAKAAPAPRKTARKAAARPAPVAQAPAAPAATEAPAEAPAPAKKRVRRPKTA</sequence>
<feature type="compositionally biased region" description="Basic residues" evidence="1">
    <location>
        <begin position="199"/>
        <end position="209"/>
    </location>
</feature>
<dbReference type="Pfam" id="PF05597">
    <property type="entry name" value="Phasin"/>
    <property type="match status" value="1"/>
</dbReference>
<dbReference type="Proteomes" id="UP000295106">
    <property type="component" value="Unassembled WGS sequence"/>
</dbReference>
<dbReference type="InterPro" id="IPR008769">
    <property type="entry name" value="PhaF_PhaI"/>
</dbReference>
<dbReference type="AlphaFoldDB" id="A0A4R2M8A3"/>
<feature type="compositionally biased region" description="Low complexity" evidence="1">
    <location>
        <begin position="174"/>
        <end position="198"/>
    </location>
</feature>